<dbReference type="Gene3D" id="2.60.120.10">
    <property type="entry name" value="Jelly Rolls"/>
    <property type="match status" value="1"/>
</dbReference>
<reference evidence="5 6" key="1">
    <citation type="submission" date="2015-09" db="EMBL/GenBank/DDBJ databases">
        <authorList>
            <consortium name="Swine Surveillance"/>
        </authorList>
    </citation>
    <scope>NUCLEOTIDE SEQUENCE [LARGE SCALE GENOMIC DNA]</scope>
    <source>
        <strain evidence="5 6">CECT 4357</strain>
    </source>
</reference>
<dbReference type="OrthoDB" id="9127033at2"/>
<dbReference type="Proteomes" id="UP000051587">
    <property type="component" value="Unassembled WGS sequence"/>
</dbReference>
<gene>
    <name evidence="5" type="primary">fixK_1</name>
    <name evidence="5" type="ORF">TG4357_01892</name>
</gene>
<dbReference type="SMART" id="SM00419">
    <property type="entry name" value="HTH_CRP"/>
    <property type="match status" value="1"/>
</dbReference>
<keyword evidence="6" id="KW-1185">Reference proteome</keyword>
<dbReference type="SUPFAM" id="SSF51206">
    <property type="entry name" value="cAMP-binding domain-like"/>
    <property type="match status" value="1"/>
</dbReference>
<name>A0A0P1G012_THAGE</name>
<evidence type="ECO:0000313" key="5">
    <source>
        <dbReference type="EMBL" id="CUH65488.1"/>
    </source>
</evidence>
<evidence type="ECO:0000256" key="1">
    <source>
        <dbReference type="ARBA" id="ARBA00023015"/>
    </source>
</evidence>
<evidence type="ECO:0000256" key="2">
    <source>
        <dbReference type="ARBA" id="ARBA00023125"/>
    </source>
</evidence>
<dbReference type="GO" id="GO:0003677">
    <property type="term" value="F:DNA binding"/>
    <property type="evidence" value="ECO:0007669"/>
    <property type="project" value="UniProtKB-KW"/>
</dbReference>
<keyword evidence="3" id="KW-0804">Transcription</keyword>
<dbReference type="InterPro" id="IPR036390">
    <property type="entry name" value="WH_DNA-bd_sf"/>
</dbReference>
<dbReference type="PRINTS" id="PR00034">
    <property type="entry name" value="HTHCRP"/>
</dbReference>
<dbReference type="InterPro" id="IPR018490">
    <property type="entry name" value="cNMP-bd_dom_sf"/>
</dbReference>
<dbReference type="EMBL" id="CYSA01000016">
    <property type="protein sequence ID" value="CUH65488.1"/>
    <property type="molecule type" value="Genomic_DNA"/>
</dbReference>
<proteinExistence type="predicted"/>
<dbReference type="Gene3D" id="1.10.10.10">
    <property type="entry name" value="Winged helix-like DNA-binding domain superfamily/Winged helix DNA-binding domain"/>
    <property type="match status" value="1"/>
</dbReference>
<dbReference type="CDD" id="cd00092">
    <property type="entry name" value="HTH_CRP"/>
    <property type="match status" value="1"/>
</dbReference>
<evidence type="ECO:0000256" key="3">
    <source>
        <dbReference type="ARBA" id="ARBA00023163"/>
    </source>
</evidence>
<dbReference type="InterPro" id="IPR014710">
    <property type="entry name" value="RmlC-like_jellyroll"/>
</dbReference>
<dbReference type="InterPro" id="IPR036388">
    <property type="entry name" value="WH-like_DNA-bd_sf"/>
</dbReference>
<protein>
    <submittedName>
        <fullName evidence="5">Nitrogen fixation regulation protein FixK</fullName>
    </submittedName>
</protein>
<dbReference type="AlphaFoldDB" id="A0A0P1G012"/>
<keyword evidence="2" id="KW-0238">DNA-binding</keyword>
<dbReference type="SUPFAM" id="SSF46785">
    <property type="entry name" value="Winged helix' DNA-binding domain"/>
    <property type="match status" value="1"/>
</dbReference>
<dbReference type="GO" id="GO:0006355">
    <property type="term" value="P:regulation of DNA-templated transcription"/>
    <property type="evidence" value="ECO:0007669"/>
    <property type="project" value="InterPro"/>
</dbReference>
<dbReference type="STRING" id="53501.SAMN04488043_11558"/>
<dbReference type="InterPro" id="IPR012318">
    <property type="entry name" value="HTH_CRP"/>
</dbReference>
<evidence type="ECO:0000259" key="4">
    <source>
        <dbReference type="PROSITE" id="PS51063"/>
    </source>
</evidence>
<accession>A0A0P1G012</accession>
<sequence length="243" mass="27267">MNAMTLPWQIPGHAVPMHISTKRHKLFRGLTARQKSTVLRAFTQDIYGDGDPISRDHTNVPHPEIVLRGVLRKEVCDPDGVSRLFGLTFAGEMLSPVGPRTAGVRRTAMGETVLLSCDSDVFAVILEEIPRLRMNYLEELQDQLCEARRWQVMLGRKTAMQRVATLLLSFWERQERPEEMDLRLNRAELGQILCLTFETVSRQIKALEKAGVVALPQPSCAVIRDPQSLFAATGEAVSLRHAA</sequence>
<organism evidence="5 6">
    <name type="scientific">Thalassovita gelatinovora</name>
    <name type="common">Thalassobius gelatinovorus</name>
    <dbReference type="NCBI Taxonomy" id="53501"/>
    <lineage>
        <taxon>Bacteria</taxon>
        <taxon>Pseudomonadati</taxon>
        <taxon>Pseudomonadota</taxon>
        <taxon>Alphaproteobacteria</taxon>
        <taxon>Rhodobacterales</taxon>
        <taxon>Roseobacteraceae</taxon>
        <taxon>Thalassovita</taxon>
    </lineage>
</organism>
<dbReference type="PROSITE" id="PS51063">
    <property type="entry name" value="HTH_CRP_2"/>
    <property type="match status" value="1"/>
</dbReference>
<keyword evidence="1" id="KW-0805">Transcription regulation</keyword>
<dbReference type="RefSeq" id="WP_158509062.1">
    <property type="nucleotide sequence ID" value="NZ_CP051181.1"/>
</dbReference>
<evidence type="ECO:0000313" key="6">
    <source>
        <dbReference type="Proteomes" id="UP000051587"/>
    </source>
</evidence>
<dbReference type="Pfam" id="PF13545">
    <property type="entry name" value="HTH_Crp_2"/>
    <property type="match status" value="1"/>
</dbReference>
<feature type="domain" description="HTH crp-type" evidence="4">
    <location>
        <begin position="157"/>
        <end position="227"/>
    </location>
</feature>